<evidence type="ECO:0000313" key="2">
    <source>
        <dbReference type="EMBL" id="SPO29160.1"/>
    </source>
</evidence>
<gene>
    <name evidence="2" type="ORF">UTRI_06109</name>
</gene>
<evidence type="ECO:0000256" key="1">
    <source>
        <dbReference type="SAM" id="MobiDB-lite"/>
    </source>
</evidence>
<feature type="region of interest" description="Disordered" evidence="1">
    <location>
        <begin position="40"/>
        <end position="69"/>
    </location>
</feature>
<organism evidence="2 3">
    <name type="scientific">Ustilago trichophora</name>
    <dbReference type="NCBI Taxonomy" id="86804"/>
    <lineage>
        <taxon>Eukaryota</taxon>
        <taxon>Fungi</taxon>
        <taxon>Dikarya</taxon>
        <taxon>Basidiomycota</taxon>
        <taxon>Ustilaginomycotina</taxon>
        <taxon>Ustilaginomycetes</taxon>
        <taxon>Ustilaginales</taxon>
        <taxon>Ustilaginaceae</taxon>
        <taxon>Ustilago</taxon>
    </lineage>
</organism>
<evidence type="ECO:0000313" key="3">
    <source>
        <dbReference type="Proteomes" id="UP000324022"/>
    </source>
</evidence>
<dbReference type="EMBL" id="OOIN01000027">
    <property type="protein sequence ID" value="SPO29160.1"/>
    <property type="molecule type" value="Genomic_DNA"/>
</dbReference>
<proteinExistence type="predicted"/>
<dbReference type="AlphaFoldDB" id="A0A5C3EFY2"/>
<sequence length="101" mass="10823">MPAFIVGSAFKPTNAEVAAASCLFWTLAPPPNTLAAQRLQRERESEIPKAGYPVTPLLPGGAFDKPQNGSPEAKMYETTAAVQCRTVQCSFGDQAKLKNRA</sequence>
<dbReference type="Proteomes" id="UP000324022">
    <property type="component" value="Unassembled WGS sequence"/>
</dbReference>
<accession>A0A5C3EFY2</accession>
<protein>
    <submittedName>
        <fullName evidence="2">Uncharacterized protein</fullName>
    </submittedName>
</protein>
<reference evidence="2 3" key="1">
    <citation type="submission" date="2018-03" db="EMBL/GenBank/DDBJ databases">
        <authorList>
            <person name="Guldener U."/>
        </authorList>
    </citation>
    <scope>NUCLEOTIDE SEQUENCE [LARGE SCALE GENOMIC DNA]</scope>
    <source>
        <strain evidence="2 3">NBRC100155</strain>
    </source>
</reference>
<name>A0A5C3EFY2_9BASI</name>
<keyword evidence="3" id="KW-1185">Reference proteome</keyword>